<keyword evidence="2" id="KW-1185">Reference proteome</keyword>
<accession>A0ACB9JZC4</accession>
<dbReference type="Proteomes" id="UP001056120">
    <property type="component" value="Linkage Group LG02"/>
</dbReference>
<evidence type="ECO:0000313" key="2">
    <source>
        <dbReference type="Proteomes" id="UP001056120"/>
    </source>
</evidence>
<sequence length="170" mass="19185">MVTSSRFSTFLFSRVLVRSNELSDCSAIEGDVEPEKLAGQEDGVDAIRKILQLCSIHSKTSREELPRVSTSTTKGSTPSNLVIEAADEDEIKFDSGPDESSVIVIQAAVRKFLRELVRHKKVVKLLYEGIWFVVVMLEVCDAFKPFLRCKLLCEPVMLTCLMKKLLFEKR</sequence>
<evidence type="ECO:0000313" key="1">
    <source>
        <dbReference type="EMBL" id="KAI3825352.1"/>
    </source>
</evidence>
<reference evidence="1 2" key="2">
    <citation type="journal article" date="2022" name="Mol. Ecol. Resour.">
        <title>The genomes of chicory, endive, great burdock and yacon provide insights into Asteraceae paleo-polyploidization history and plant inulin production.</title>
        <authorList>
            <person name="Fan W."/>
            <person name="Wang S."/>
            <person name="Wang H."/>
            <person name="Wang A."/>
            <person name="Jiang F."/>
            <person name="Liu H."/>
            <person name="Zhao H."/>
            <person name="Xu D."/>
            <person name="Zhang Y."/>
        </authorList>
    </citation>
    <scope>NUCLEOTIDE SEQUENCE [LARGE SCALE GENOMIC DNA]</scope>
    <source>
        <strain evidence="2">cv. Yunnan</strain>
        <tissue evidence="1">Leaves</tissue>
    </source>
</reference>
<dbReference type="EMBL" id="CM042019">
    <property type="protein sequence ID" value="KAI3825352.1"/>
    <property type="molecule type" value="Genomic_DNA"/>
</dbReference>
<proteinExistence type="predicted"/>
<organism evidence="1 2">
    <name type="scientific">Smallanthus sonchifolius</name>
    <dbReference type="NCBI Taxonomy" id="185202"/>
    <lineage>
        <taxon>Eukaryota</taxon>
        <taxon>Viridiplantae</taxon>
        <taxon>Streptophyta</taxon>
        <taxon>Embryophyta</taxon>
        <taxon>Tracheophyta</taxon>
        <taxon>Spermatophyta</taxon>
        <taxon>Magnoliopsida</taxon>
        <taxon>eudicotyledons</taxon>
        <taxon>Gunneridae</taxon>
        <taxon>Pentapetalae</taxon>
        <taxon>asterids</taxon>
        <taxon>campanulids</taxon>
        <taxon>Asterales</taxon>
        <taxon>Asteraceae</taxon>
        <taxon>Asteroideae</taxon>
        <taxon>Heliantheae alliance</taxon>
        <taxon>Millerieae</taxon>
        <taxon>Smallanthus</taxon>
    </lineage>
</organism>
<protein>
    <submittedName>
        <fullName evidence="1">Uncharacterized protein</fullName>
    </submittedName>
</protein>
<name>A0ACB9JZC4_9ASTR</name>
<gene>
    <name evidence="1" type="ORF">L1987_06835</name>
</gene>
<reference evidence="2" key="1">
    <citation type="journal article" date="2022" name="Mol. Ecol. Resour.">
        <title>The genomes of chicory, endive, great burdock and yacon provide insights into Asteraceae palaeo-polyploidization history and plant inulin production.</title>
        <authorList>
            <person name="Fan W."/>
            <person name="Wang S."/>
            <person name="Wang H."/>
            <person name="Wang A."/>
            <person name="Jiang F."/>
            <person name="Liu H."/>
            <person name="Zhao H."/>
            <person name="Xu D."/>
            <person name="Zhang Y."/>
        </authorList>
    </citation>
    <scope>NUCLEOTIDE SEQUENCE [LARGE SCALE GENOMIC DNA]</scope>
    <source>
        <strain evidence="2">cv. Yunnan</strain>
    </source>
</reference>
<comment type="caution">
    <text evidence="1">The sequence shown here is derived from an EMBL/GenBank/DDBJ whole genome shotgun (WGS) entry which is preliminary data.</text>
</comment>